<evidence type="ECO:0000256" key="2">
    <source>
        <dbReference type="SAM" id="SignalP"/>
    </source>
</evidence>
<gene>
    <name evidence="4" type="ORF">SAMN04488047_14112</name>
</gene>
<name>A0A1I5W7G0_9RHOB</name>
<evidence type="ECO:0000313" key="5">
    <source>
        <dbReference type="Proteomes" id="UP000199356"/>
    </source>
</evidence>
<accession>A0A1I5W7G0</accession>
<evidence type="ECO:0000256" key="1">
    <source>
        <dbReference type="SAM" id="MobiDB-lite"/>
    </source>
</evidence>
<dbReference type="EMBL" id="FOXA01000041">
    <property type="protein sequence ID" value="SFQ15593.1"/>
    <property type="molecule type" value="Genomic_DNA"/>
</dbReference>
<reference evidence="4 5" key="1">
    <citation type="submission" date="2016-10" db="EMBL/GenBank/DDBJ databases">
        <authorList>
            <person name="de Groot N.N."/>
        </authorList>
    </citation>
    <scope>NUCLEOTIDE SEQUENCE [LARGE SCALE GENOMIC DNA]</scope>
    <source>
        <strain evidence="4 5">DSM 19547</strain>
    </source>
</reference>
<dbReference type="GO" id="GO:0016020">
    <property type="term" value="C:membrane"/>
    <property type="evidence" value="ECO:0007669"/>
    <property type="project" value="InterPro"/>
</dbReference>
<sequence length="325" mass="33638">MKKILFATTALVASTGFAAAQEMAVSGFAEMGIFGGDDIDTQFHTDVDVTFTGVGETDGGLTFGFDVDLDEEIGDNNAVTGGPESGATRDDSDDGGATIFVSGAFGTLTMGDTDGALDWALTEAIIGSSLRDDHEHAGYNGNAGLDGIYDGQVARYDYAFGDFAFAASAEVPDDEDLGDPVLGLGARYAGDFSGIGFSAGLGYQTVENDFDDADIWGVSLAGEFYEGFEAIVNYSTLDSSVLDGDVDHTGLALGYTAGAITVAANWGQFDFEDDTEASGWGLVANYDLGGGAELQAGYGNSEFDGFGVADDDDFSTYSFGIAMAF</sequence>
<feature type="chain" id="PRO_5011453703" evidence="2">
    <location>
        <begin position="21"/>
        <end position="325"/>
    </location>
</feature>
<dbReference type="Proteomes" id="UP000199356">
    <property type="component" value="Unassembled WGS sequence"/>
</dbReference>
<proteinExistence type="predicted"/>
<keyword evidence="2" id="KW-0732">Signal</keyword>
<dbReference type="STRING" id="441119.SAMN04488047_14112"/>
<organism evidence="4 5">
    <name type="scientific">Tranquillimonas alkanivorans</name>
    <dbReference type="NCBI Taxonomy" id="441119"/>
    <lineage>
        <taxon>Bacteria</taxon>
        <taxon>Pseudomonadati</taxon>
        <taxon>Pseudomonadota</taxon>
        <taxon>Alphaproteobacteria</taxon>
        <taxon>Rhodobacterales</taxon>
        <taxon>Roseobacteraceae</taxon>
        <taxon>Tranquillimonas</taxon>
    </lineage>
</organism>
<dbReference type="OrthoDB" id="7326315at2"/>
<feature type="domain" description="Porin" evidence="3">
    <location>
        <begin position="7"/>
        <end position="304"/>
    </location>
</feature>
<protein>
    <submittedName>
        <fullName evidence="4">Outer membrane protein OmpU</fullName>
    </submittedName>
</protein>
<dbReference type="Pfam" id="PF13609">
    <property type="entry name" value="Porin_4"/>
    <property type="match status" value="1"/>
</dbReference>
<feature type="region of interest" description="Disordered" evidence="1">
    <location>
        <begin position="74"/>
        <end position="94"/>
    </location>
</feature>
<keyword evidence="5" id="KW-1185">Reference proteome</keyword>
<dbReference type="InterPro" id="IPR023614">
    <property type="entry name" value="Porin_dom_sf"/>
</dbReference>
<dbReference type="Gene3D" id="2.40.160.10">
    <property type="entry name" value="Porin"/>
    <property type="match status" value="1"/>
</dbReference>
<dbReference type="SUPFAM" id="SSF56935">
    <property type="entry name" value="Porins"/>
    <property type="match status" value="1"/>
</dbReference>
<dbReference type="RefSeq" id="WP_093425596.1">
    <property type="nucleotide sequence ID" value="NZ_FOXA01000041.1"/>
</dbReference>
<dbReference type="GO" id="GO:0015288">
    <property type="term" value="F:porin activity"/>
    <property type="evidence" value="ECO:0007669"/>
    <property type="project" value="InterPro"/>
</dbReference>
<dbReference type="InterPro" id="IPR033900">
    <property type="entry name" value="Gram_neg_porin_domain"/>
</dbReference>
<dbReference type="AlphaFoldDB" id="A0A1I5W7G0"/>
<evidence type="ECO:0000259" key="3">
    <source>
        <dbReference type="Pfam" id="PF13609"/>
    </source>
</evidence>
<evidence type="ECO:0000313" key="4">
    <source>
        <dbReference type="EMBL" id="SFQ15593.1"/>
    </source>
</evidence>
<feature type="signal peptide" evidence="2">
    <location>
        <begin position="1"/>
        <end position="20"/>
    </location>
</feature>